<gene>
    <name evidence="10" type="primary">pta</name>
    <name evidence="10" type="ORF">GTI89_02685</name>
</gene>
<dbReference type="Pfam" id="PF01515">
    <property type="entry name" value="PTA_PTB"/>
    <property type="match status" value="1"/>
</dbReference>
<reference evidence="10 11" key="1">
    <citation type="submission" date="2019-04" db="EMBL/GenBank/DDBJ databases">
        <title>Step-wise assembly of the neonatal virome modulated by breast feeding.</title>
        <authorList>
            <person name="Liang G."/>
            <person name="Bushman F."/>
        </authorList>
    </citation>
    <scope>NUCLEOTIDE SEQUENCE [LARGE SCALE GENOMIC DNA]</scope>
    <source>
        <strain evidence="10 11">E3404</strain>
    </source>
</reference>
<keyword evidence="6 10" id="KW-0808">Transferase</keyword>
<dbReference type="GO" id="GO:0008959">
    <property type="term" value="F:phosphate acetyltransferase activity"/>
    <property type="evidence" value="ECO:0007669"/>
    <property type="project" value="UniProtKB-EC"/>
</dbReference>
<dbReference type="InterPro" id="IPR042113">
    <property type="entry name" value="P_AcTrfase_dom1"/>
</dbReference>
<dbReference type="EC" id="2.3.1.8" evidence="4"/>
<comment type="caution">
    <text evidence="10">The sequence shown here is derived from an EMBL/GenBank/DDBJ whole genome shotgun (WGS) entry which is preliminary data.</text>
</comment>
<comment type="pathway">
    <text evidence="2">Metabolic intermediate biosynthesis; acetyl-CoA biosynthesis; acetyl-CoA from acetate: step 2/2.</text>
</comment>
<dbReference type="SUPFAM" id="SSF53659">
    <property type="entry name" value="Isocitrate/Isopropylmalate dehydrogenase-like"/>
    <property type="match status" value="1"/>
</dbReference>
<evidence type="ECO:0000256" key="7">
    <source>
        <dbReference type="ARBA" id="ARBA00023315"/>
    </source>
</evidence>
<comment type="similarity">
    <text evidence="3">Belongs to the phosphate acetyltransferase and butyryltransferase family.</text>
</comment>
<dbReference type="InterPro" id="IPR042112">
    <property type="entry name" value="P_AcTrfase_dom2"/>
</dbReference>
<evidence type="ECO:0000256" key="6">
    <source>
        <dbReference type="ARBA" id="ARBA00022679"/>
    </source>
</evidence>
<evidence type="ECO:0000313" key="11">
    <source>
        <dbReference type="Proteomes" id="UP000439965"/>
    </source>
</evidence>
<comment type="catalytic activity">
    <reaction evidence="1">
        <text>acetyl-CoA + phosphate = acetyl phosphate + CoA</text>
        <dbReference type="Rhea" id="RHEA:19521"/>
        <dbReference type="ChEBI" id="CHEBI:22191"/>
        <dbReference type="ChEBI" id="CHEBI:43474"/>
        <dbReference type="ChEBI" id="CHEBI:57287"/>
        <dbReference type="ChEBI" id="CHEBI:57288"/>
        <dbReference type="EC" id="2.3.1.8"/>
    </reaction>
</comment>
<evidence type="ECO:0000313" key="10">
    <source>
        <dbReference type="EMBL" id="MXS24984.1"/>
    </source>
</evidence>
<evidence type="ECO:0000256" key="8">
    <source>
        <dbReference type="ARBA" id="ARBA00031108"/>
    </source>
</evidence>
<dbReference type="Gene3D" id="3.40.50.10750">
    <property type="entry name" value="Isocitrate/Isopropylmalate dehydrogenase-like"/>
    <property type="match status" value="1"/>
</dbReference>
<dbReference type="Proteomes" id="UP000439965">
    <property type="component" value="Unassembled WGS sequence"/>
</dbReference>
<dbReference type="AlphaFoldDB" id="A0A6I4XA72"/>
<dbReference type="PIRSF" id="PIRSF000428">
    <property type="entry name" value="P_Ac_trans"/>
    <property type="match status" value="1"/>
</dbReference>
<dbReference type="PANTHER" id="PTHR43356:SF3">
    <property type="entry name" value="PHOSPHATE ACETYLTRANSFERASE"/>
    <property type="match status" value="1"/>
</dbReference>
<dbReference type="NCBIfam" id="TIGR00651">
    <property type="entry name" value="pta"/>
    <property type="match status" value="1"/>
</dbReference>
<dbReference type="RefSeq" id="WP_021149304.1">
    <property type="nucleotide sequence ID" value="NZ_CABGTZ010000003.1"/>
</dbReference>
<name>A0A6I4XA72_ENTGA</name>
<dbReference type="PANTHER" id="PTHR43356">
    <property type="entry name" value="PHOSPHATE ACETYLTRANSFERASE"/>
    <property type="match status" value="1"/>
</dbReference>
<feature type="domain" description="Phosphate acetyl/butaryl transferase" evidence="9">
    <location>
        <begin position="7"/>
        <end position="320"/>
    </location>
</feature>
<dbReference type="Gene3D" id="3.40.50.10950">
    <property type="match status" value="1"/>
</dbReference>
<sequence>MELFESLKFKIVRRHIKIVFPEATDPRILGAASRLRSEELVEPVLIGNPAEIEKAAEARGINIANFEILDPENYDRWDEMVEAFVERRNGKATKEQAEKILKDVNYFGTMLTYMGITEGMVSGAIHSTGDTVRPALQIIKTKPGVSRTSGAFLMVRGRDQEKYLFSDCAINVNPSAQELAEIAVDSAKTAELFDIDPKVAMLSFSTKGSAKAPEVDKVVEATKIAQELAPEYEIDGELQFDAAYISAVAQLKAPESEVAGKATVFVFPDLQSGNIGYKIAQRFGNFEAIGPILQGLNKPISDLSRGSNEEDVYKLSIITAAQTLMDK</sequence>
<evidence type="ECO:0000256" key="4">
    <source>
        <dbReference type="ARBA" id="ARBA00012707"/>
    </source>
</evidence>
<organism evidence="10 11">
    <name type="scientific">Enterococcus gallinarum</name>
    <dbReference type="NCBI Taxonomy" id="1353"/>
    <lineage>
        <taxon>Bacteria</taxon>
        <taxon>Bacillati</taxon>
        <taxon>Bacillota</taxon>
        <taxon>Bacilli</taxon>
        <taxon>Lactobacillales</taxon>
        <taxon>Enterococcaceae</taxon>
        <taxon>Enterococcus</taxon>
    </lineage>
</organism>
<evidence type="ECO:0000256" key="1">
    <source>
        <dbReference type="ARBA" id="ARBA00000705"/>
    </source>
</evidence>
<dbReference type="InterPro" id="IPR004614">
    <property type="entry name" value="P_AcTrfase"/>
</dbReference>
<evidence type="ECO:0000256" key="3">
    <source>
        <dbReference type="ARBA" id="ARBA00005656"/>
    </source>
</evidence>
<evidence type="ECO:0000259" key="9">
    <source>
        <dbReference type="Pfam" id="PF01515"/>
    </source>
</evidence>
<evidence type="ECO:0000256" key="2">
    <source>
        <dbReference type="ARBA" id="ARBA00004989"/>
    </source>
</evidence>
<proteinExistence type="inferred from homology"/>
<dbReference type="InterPro" id="IPR002505">
    <property type="entry name" value="PTA_PTB"/>
</dbReference>
<dbReference type="InterPro" id="IPR012147">
    <property type="entry name" value="P_Ac_Bu_trans"/>
</dbReference>
<dbReference type="InterPro" id="IPR050500">
    <property type="entry name" value="Phos_Acetyltrans/Butyryltrans"/>
</dbReference>
<keyword evidence="7 10" id="KW-0012">Acyltransferase</keyword>
<evidence type="ECO:0000256" key="5">
    <source>
        <dbReference type="ARBA" id="ARBA00021528"/>
    </source>
</evidence>
<dbReference type="EMBL" id="WVTI01000002">
    <property type="protein sequence ID" value="MXS24984.1"/>
    <property type="molecule type" value="Genomic_DNA"/>
</dbReference>
<accession>A0A6I4XA72</accession>
<protein>
    <recommendedName>
        <fullName evidence="5">Phosphate acetyltransferase</fullName>
        <ecNumber evidence="4">2.3.1.8</ecNumber>
    </recommendedName>
    <alternativeName>
        <fullName evidence="8">Phosphotransacetylase</fullName>
    </alternativeName>
</protein>
<dbReference type="NCBIfam" id="NF007233">
    <property type="entry name" value="PRK09653.1"/>
    <property type="match status" value="1"/>
</dbReference>